<keyword evidence="4" id="KW-1185">Reference proteome</keyword>
<gene>
    <name evidence="3" type="ORF">GCM10022383_19890</name>
</gene>
<dbReference type="RefSeq" id="WP_344819411.1">
    <property type="nucleotide sequence ID" value="NZ_BAABCP010000001.1"/>
</dbReference>
<evidence type="ECO:0000256" key="1">
    <source>
        <dbReference type="SAM" id="MobiDB-lite"/>
    </source>
</evidence>
<evidence type="ECO:0000313" key="3">
    <source>
        <dbReference type="EMBL" id="GAA3942056.1"/>
    </source>
</evidence>
<evidence type="ECO:0000313" key="4">
    <source>
        <dbReference type="Proteomes" id="UP001501591"/>
    </source>
</evidence>
<dbReference type="EMBL" id="BAABCP010000001">
    <property type="protein sequence ID" value="GAA3942056.1"/>
    <property type="molecule type" value="Genomic_DNA"/>
</dbReference>
<proteinExistence type="predicted"/>
<sequence>MRTRTALPVLLAALALLAGCAADPGHAPGPAPTSTTQAGPVHGAGPGPFIIRHDGAELRLMPHTFCSKGGCVDGVDPDPPSIGAPAELLVAFPDEGFDELIATQISDGDICTGRTVVAEVSDTGDGWWRVRPAGPAGDYRLSLFARGSAGDAAADLLWTTPEDRPLPDATASLALIADHDGVPDSYGVELMVQNLADAPDEAGARITVTTADGASHVVAPARSTECTGEGALLFQASAEEGRRAAELGGFPFDYRVELTIDGRTHIGTGTYPDDAPPQEVAVPLVFDVPLR</sequence>
<organism evidence="3 4">
    <name type="scientific">Microbacterium soli</name>
    <dbReference type="NCBI Taxonomy" id="446075"/>
    <lineage>
        <taxon>Bacteria</taxon>
        <taxon>Bacillati</taxon>
        <taxon>Actinomycetota</taxon>
        <taxon>Actinomycetes</taxon>
        <taxon>Micrococcales</taxon>
        <taxon>Microbacteriaceae</taxon>
        <taxon>Microbacterium</taxon>
    </lineage>
</organism>
<evidence type="ECO:0008006" key="5">
    <source>
        <dbReference type="Google" id="ProtNLM"/>
    </source>
</evidence>
<feature type="region of interest" description="Disordered" evidence="1">
    <location>
        <begin position="27"/>
        <end position="46"/>
    </location>
</feature>
<evidence type="ECO:0000256" key="2">
    <source>
        <dbReference type="SAM" id="SignalP"/>
    </source>
</evidence>
<feature type="signal peptide" evidence="2">
    <location>
        <begin position="1"/>
        <end position="21"/>
    </location>
</feature>
<dbReference type="PROSITE" id="PS51257">
    <property type="entry name" value="PROKAR_LIPOPROTEIN"/>
    <property type="match status" value="1"/>
</dbReference>
<protein>
    <recommendedName>
        <fullName evidence="5">Bacterial spore germination immunoglobulin-like domain-containing protein</fullName>
    </recommendedName>
</protein>
<name>A0ABP7NBM5_9MICO</name>
<keyword evidence="2" id="KW-0732">Signal</keyword>
<feature type="chain" id="PRO_5045509924" description="Bacterial spore germination immunoglobulin-like domain-containing protein" evidence="2">
    <location>
        <begin position="22"/>
        <end position="291"/>
    </location>
</feature>
<accession>A0ABP7NBM5</accession>
<dbReference type="Proteomes" id="UP001501591">
    <property type="component" value="Unassembled WGS sequence"/>
</dbReference>
<comment type="caution">
    <text evidence="3">The sequence shown here is derived from an EMBL/GenBank/DDBJ whole genome shotgun (WGS) entry which is preliminary data.</text>
</comment>
<reference evidence="4" key="1">
    <citation type="journal article" date="2019" name="Int. J. Syst. Evol. Microbiol.">
        <title>The Global Catalogue of Microorganisms (GCM) 10K type strain sequencing project: providing services to taxonomists for standard genome sequencing and annotation.</title>
        <authorList>
            <consortium name="The Broad Institute Genomics Platform"/>
            <consortium name="The Broad Institute Genome Sequencing Center for Infectious Disease"/>
            <person name="Wu L."/>
            <person name="Ma J."/>
        </authorList>
    </citation>
    <scope>NUCLEOTIDE SEQUENCE [LARGE SCALE GENOMIC DNA]</scope>
    <source>
        <strain evidence="4">JCM 17024</strain>
    </source>
</reference>